<dbReference type="PATRIC" id="fig|269796.9.peg.2224"/>
<dbReference type="KEGG" id="rru:Rru_A2131"/>
<evidence type="ECO:0008006" key="4">
    <source>
        <dbReference type="Google" id="ProtNLM"/>
    </source>
</evidence>
<dbReference type="AlphaFoldDB" id="Q2RSG4"/>
<dbReference type="EMBL" id="CP000230">
    <property type="protein sequence ID" value="ABC22931.1"/>
    <property type="molecule type" value="Genomic_DNA"/>
</dbReference>
<dbReference type="PhylomeDB" id="Q2RSG4"/>
<keyword evidence="3" id="KW-1185">Reference proteome</keyword>
<dbReference type="HOGENOM" id="CLU_2540407_0_0_5"/>
<evidence type="ECO:0000313" key="2">
    <source>
        <dbReference type="EMBL" id="ABC22931.1"/>
    </source>
</evidence>
<accession>Q2RSG4</accession>
<protein>
    <recommendedName>
        <fullName evidence="4">Transposase</fullName>
    </recommendedName>
</protein>
<gene>
    <name evidence="2" type="ordered locus">Rru_A2131</name>
</gene>
<dbReference type="EnsemblBacteria" id="ABC22931">
    <property type="protein sequence ID" value="ABC22931"/>
    <property type="gene ID" value="Rru_A2131"/>
</dbReference>
<dbReference type="Proteomes" id="UP000001929">
    <property type="component" value="Chromosome"/>
</dbReference>
<sequence length="83" mass="9383">MVTKTQLQPRVTTMTYEMMALRTMLEKGADADVLRDMIGFAVHRLMELEVQAHTGAALGERSPDRVAHHNELQANSEKVENFN</sequence>
<dbReference type="eggNOG" id="COG3328">
    <property type="taxonomic scope" value="Bacteria"/>
</dbReference>
<feature type="compositionally biased region" description="Basic and acidic residues" evidence="1">
    <location>
        <begin position="61"/>
        <end position="83"/>
    </location>
</feature>
<name>Q2RSG4_RHORT</name>
<organism evidence="2 3">
    <name type="scientific">Rhodospirillum rubrum (strain ATCC 11170 / ATH 1.1.1 / DSM 467 / LMG 4362 / NCIMB 8255 / S1)</name>
    <dbReference type="NCBI Taxonomy" id="269796"/>
    <lineage>
        <taxon>Bacteria</taxon>
        <taxon>Pseudomonadati</taxon>
        <taxon>Pseudomonadota</taxon>
        <taxon>Alphaproteobacteria</taxon>
        <taxon>Rhodospirillales</taxon>
        <taxon>Rhodospirillaceae</taxon>
        <taxon>Rhodospirillum</taxon>
    </lineage>
</organism>
<evidence type="ECO:0000313" key="3">
    <source>
        <dbReference type="Proteomes" id="UP000001929"/>
    </source>
</evidence>
<evidence type="ECO:0000256" key="1">
    <source>
        <dbReference type="SAM" id="MobiDB-lite"/>
    </source>
</evidence>
<reference evidence="2 3" key="1">
    <citation type="journal article" date="2011" name="Stand. Genomic Sci.">
        <title>Complete genome sequence of Rhodospirillum rubrum type strain (S1).</title>
        <authorList>
            <person name="Munk A.C."/>
            <person name="Copeland A."/>
            <person name="Lucas S."/>
            <person name="Lapidus A."/>
            <person name="Del Rio T.G."/>
            <person name="Barry K."/>
            <person name="Detter J.C."/>
            <person name="Hammon N."/>
            <person name="Israni S."/>
            <person name="Pitluck S."/>
            <person name="Brettin T."/>
            <person name="Bruce D."/>
            <person name="Han C."/>
            <person name="Tapia R."/>
            <person name="Gilna P."/>
            <person name="Schmutz J."/>
            <person name="Larimer F."/>
            <person name="Land M."/>
            <person name="Kyrpides N.C."/>
            <person name="Mavromatis K."/>
            <person name="Richardson P."/>
            <person name="Rohde M."/>
            <person name="Goker M."/>
            <person name="Klenk H.P."/>
            <person name="Zhang Y."/>
            <person name="Roberts G.P."/>
            <person name="Reslewic S."/>
            <person name="Schwartz D.C."/>
        </authorList>
    </citation>
    <scope>NUCLEOTIDE SEQUENCE [LARGE SCALE GENOMIC DNA]</scope>
    <source>
        <strain evidence="3">ATCC 11170 / ATH 1.1.1 / DSM 467 / LMG 4362 / NCIMB 8255 / S1</strain>
    </source>
</reference>
<proteinExistence type="predicted"/>
<feature type="region of interest" description="Disordered" evidence="1">
    <location>
        <begin position="56"/>
        <end position="83"/>
    </location>
</feature>